<feature type="region of interest" description="Disordered" evidence="2">
    <location>
        <begin position="616"/>
        <end position="641"/>
    </location>
</feature>
<name>A0AAN7W4F2_9PEZI</name>
<dbReference type="InterPro" id="IPR050452">
    <property type="entry name" value="Metacaspase"/>
</dbReference>
<comment type="similarity">
    <text evidence="1">Belongs to the peptidase C14B family.</text>
</comment>
<dbReference type="Pfam" id="PF00656">
    <property type="entry name" value="Peptidase_C14"/>
    <property type="match status" value="1"/>
</dbReference>
<evidence type="ECO:0000313" key="4">
    <source>
        <dbReference type="EMBL" id="KAK5693658.1"/>
    </source>
</evidence>
<dbReference type="Gene3D" id="3.40.50.1460">
    <property type="match status" value="1"/>
</dbReference>
<dbReference type="AlphaFoldDB" id="A0AAN7W4F2"/>
<dbReference type="GO" id="GO:0006508">
    <property type="term" value="P:proteolysis"/>
    <property type="evidence" value="ECO:0007669"/>
    <property type="project" value="InterPro"/>
</dbReference>
<dbReference type="PANTHER" id="PTHR48104:SF30">
    <property type="entry name" value="METACASPASE-1"/>
    <property type="match status" value="1"/>
</dbReference>
<organism evidence="4 5">
    <name type="scientific">Elasticomyces elasticus</name>
    <dbReference type="NCBI Taxonomy" id="574655"/>
    <lineage>
        <taxon>Eukaryota</taxon>
        <taxon>Fungi</taxon>
        <taxon>Dikarya</taxon>
        <taxon>Ascomycota</taxon>
        <taxon>Pezizomycotina</taxon>
        <taxon>Dothideomycetes</taxon>
        <taxon>Dothideomycetidae</taxon>
        <taxon>Mycosphaerellales</taxon>
        <taxon>Teratosphaeriaceae</taxon>
        <taxon>Elasticomyces</taxon>
    </lineage>
</organism>
<feature type="domain" description="Peptidase C14 caspase" evidence="3">
    <location>
        <begin position="11"/>
        <end position="277"/>
    </location>
</feature>
<evidence type="ECO:0000313" key="5">
    <source>
        <dbReference type="Proteomes" id="UP001310594"/>
    </source>
</evidence>
<sequence>MAQSKRQDTKQFAVLIGINAYVDEPLKGCVRDVEAVKSYLTGLYPDAQLTTLTASEPRVPWSSFSTGDPGYWPTHENVTSSLDKVLSSGVAGDGVYIHFSGHGTRIGPSSTYSNISSGDLALVLLEDPPNRAVRYLHGNDLAQSIKNMVDKGMNVALVLDCCFSGSVFRQENSDAIRFLGYKADVDAKYPRRPTIAHDTTESSFIYRNGSMLPNWLINPRGYTILTACGPHEFAKELTIEDGNRRGALSYFLLRTLTKLCGRRFRQQEIHAQLRARFLQDWPQQNPMFFGNEDLSMFGPLEEEKPSPLLVISKDQTGTLRLQAGQAHGIADGDRFALYPYGPTEEVASERELMVYVAKAGQLTSSLEMLDNSFVTSRVQSGWTAEARSRLSLRRFTIQLAPDVPDAKHWLNESKGWPFQVHTEESGNPPLFHISKHPDGGYEIRDGSKMDVLGVSSMWCDQRDYAFHALRHLVEFRFVAQLCSSISNTTFEESFSVHLTNKSGNLFNAGEVVHVKHNKKELELVVHNKGQKTIYLHIYDMGPNWQIENVLHSSCEALPPADPKEGFSGIASWNVEMEVPSELQNRGQQECDDIFKVFITSRPATFKMLELPRLSPLRSDSRRSCSSDELDPGSRVGVDPEDGVDMEAWVAMNFPIRTSMQ</sequence>
<dbReference type="GO" id="GO:0004197">
    <property type="term" value="F:cysteine-type endopeptidase activity"/>
    <property type="evidence" value="ECO:0007669"/>
    <property type="project" value="InterPro"/>
</dbReference>
<reference evidence="4" key="1">
    <citation type="submission" date="2023-08" db="EMBL/GenBank/DDBJ databases">
        <title>Black Yeasts Isolated from many extreme environments.</title>
        <authorList>
            <person name="Coleine C."/>
            <person name="Stajich J.E."/>
            <person name="Selbmann L."/>
        </authorList>
    </citation>
    <scope>NUCLEOTIDE SEQUENCE</scope>
    <source>
        <strain evidence="4">CCFEE 5810</strain>
    </source>
</reference>
<accession>A0AAN7W4F2</accession>
<comment type="caution">
    <text evidence="4">The sequence shown here is derived from an EMBL/GenBank/DDBJ whole genome shotgun (WGS) entry which is preliminary data.</text>
</comment>
<gene>
    <name evidence="4" type="ORF">LTR97_010227</name>
</gene>
<evidence type="ECO:0000259" key="3">
    <source>
        <dbReference type="Pfam" id="PF00656"/>
    </source>
</evidence>
<evidence type="ECO:0000256" key="2">
    <source>
        <dbReference type="SAM" id="MobiDB-lite"/>
    </source>
</evidence>
<dbReference type="InterPro" id="IPR011600">
    <property type="entry name" value="Pept_C14_caspase"/>
</dbReference>
<dbReference type="Proteomes" id="UP001310594">
    <property type="component" value="Unassembled WGS sequence"/>
</dbReference>
<dbReference type="EMBL" id="JAVRQU010000017">
    <property type="protein sequence ID" value="KAK5693658.1"/>
    <property type="molecule type" value="Genomic_DNA"/>
</dbReference>
<evidence type="ECO:0000256" key="1">
    <source>
        <dbReference type="ARBA" id="ARBA00009005"/>
    </source>
</evidence>
<dbReference type="GO" id="GO:0005737">
    <property type="term" value="C:cytoplasm"/>
    <property type="evidence" value="ECO:0007669"/>
    <property type="project" value="TreeGrafter"/>
</dbReference>
<proteinExistence type="inferred from homology"/>
<protein>
    <recommendedName>
        <fullName evidence="3">Peptidase C14 caspase domain-containing protein</fullName>
    </recommendedName>
</protein>
<dbReference type="PANTHER" id="PTHR48104">
    <property type="entry name" value="METACASPASE-4"/>
    <property type="match status" value="1"/>
</dbReference>